<comment type="catalytic activity">
    <reaction evidence="8">
        <text>a 5'-end 5'-phospho-ribonucleoside-RNA + S-adenosyl-L-methionine = a 5'-end (5'-methylphospho)-ribonucleoside-RNA + S-adenosyl-L-homocysteine</text>
        <dbReference type="Rhea" id="RHEA:58656"/>
        <dbReference type="Rhea" id="RHEA-COMP:15179"/>
        <dbReference type="Rhea" id="RHEA-COMP:15181"/>
        <dbReference type="ChEBI" id="CHEBI:57856"/>
        <dbReference type="ChEBI" id="CHEBI:59789"/>
        <dbReference type="ChEBI" id="CHEBI:138282"/>
        <dbReference type="ChEBI" id="CHEBI:142776"/>
    </reaction>
</comment>
<keyword evidence="3" id="KW-0963">Cytoplasm</keyword>
<evidence type="ECO:0000259" key="12">
    <source>
        <dbReference type="PROSITE" id="PS51515"/>
    </source>
</evidence>
<evidence type="ECO:0000256" key="3">
    <source>
        <dbReference type="ARBA" id="ARBA00022490"/>
    </source>
</evidence>
<dbReference type="GO" id="GO:0008173">
    <property type="term" value="F:RNA methyltransferase activity"/>
    <property type="evidence" value="ECO:0007669"/>
    <property type="project" value="UniProtKB-UniRule"/>
</dbReference>
<comment type="caution">
    <text evidence="13">The sequence shown here is derived from an EMBL/GenBank/DDBJ whole genome shotgun (WGS) entry which is preliminary data.</text>
</comment>
<keyword evidence="4 11" id="KW-0489">Methyltransferase</keyword>
<comment type="catalytic activity">
    <reaction evidence="7">
        <text>a 5'-end 5'-phospho-ribonucleoside-RNA + 2 S-adenosyl-L-methionine = a 5'-end (5'-bismethylphospho)-ribonucleoside-RNA + 2 S-adenosyl-L-homocysteine</text>
        <dbReference type="Rhea" id="RHEA:58640"/>
        <dbReference type="Rhea" id="RHEA-COMP:15179"/>
        <dbReference type="Rhea" id="RHEA-COMP:15182"/>
        <dbReference type="ChEBI" id="CHEBI:57856"/>
        <dbReference type="ChEBI" id="CHEBI:59789"/>
        <dbReference type="ChEBI" id="CHEBI:138282"/>
        <dbReference type="ChEBI" id="CHEBI:142777"/>
    </reaction>
</comment>
<evidence type="ECO:0000256" key="10">
    <source>
        <dbReference type="PROSITE-ProRule" id="PRU00848"/>
    </source>
</evidence>
<feature type="non-terminal residue" evidence="13">
    <location>
        <position position="1"/>
    </location>
</feature>
<dbReference type="Gene3D" id="3.40.50.150">
    <property type="entry name" value="Vaccinia Virus protein VP39"/>
    <property type="match status" value="1"/>
</dbReference>
<comment type="function">
    <text evidence="9">O-methyltransferase that specifically monomethylates 5'-monophosphate of cytoplasmic histidyl tRNA (tRNA(His)), acting as a capping enzyme by protecting tRNA(His) from cleavage by DICER1. Also able, with less efficiently, to methylate the 5' monophosphate of a subset of pre-miRNAs, acting as a negative regulator of miRNA processing. The 5' monophosphate of pre-miRNAs is recognized by DICER1 and is required for pre-miRNAs processing: methylation at this position reduces the processing of pre-miRNAs by DICER1. Was also reported to mediate dimethylation of pre-miR-145; however dimethylation cannot be reproduced by another group which observes a monomethylation of pre-miR-145.</text>
</comment>
<evidence type="ECO:0000256" key="4">
    <source>
        <dbReference type="ARBA" id="ARBA00022603"/>
    </source>
</evidence>
<dbReference type="GO" id="GO:0005737">
    <property type="term" value="C:cytoplasm"/>
    <property type="evidence" value="ECO:0007669"/>
    <property type="project" value="UniProtKB-SubCell"/>
</dbReference>
<dbReference type="GO" id="GO:0008171">
    <property type="term" value="F:O-methyltransferase activity"/>
    <property type="evidence" value="ECO:0007669"/>
    <property type="project" value="UniProtKB-UniRule"/>
</dbReference>
<evidence type="ECO:0000256" key="6">
    <source>
        <dbReference type="ARBA" id="ARBA00022691"/>
    </source>
</evidence>
<evidence type="ECO:0000313" key="13">
    <source>
        <dbReference type="EMBL" id="NXF76864.1"/>
    </source>
</evidence>
<evidence type="ECO:0000256" key="11">
    <source>
        <dbReference type="RuleBase" id="RU367087"/>
    </source>
</evidence>
<dbReference type="GO" id="GO:2000632">
    <property type="term" value="P:negative regulation of pre-miRNA processing"/>
    <property type="evidence" value="ECO:0007669"/>
    <property type="project" value="TreeGrafter"/>
</dbReference>
<comment type="subcellular location">
    <subcellularLocation>
        <location evidence="1">Cytoplasm</location>
    </subcellularLocation>
</comment>
<keyword evidence="14" id="KW-1185">Reference proteome</keyword>
<feature type="non-terminal residue" evidence="13">
    <location>
        <position position="244"/>
    </location>
</feature>
<accession>A0A7K8WDY8</accession>
<dbReference type="PANTHER" id="PTHR12315">
    <property type="entry name" value="BICOID-INTERACTING PROTEIN RELATED"/>
    <property type="match status" value="1"/>
</dbReference>
<dbReference type="InterPro" id="IPR024160">
    <property type="entry name" value="BIN3_SAM-bd_dom"/>
</dbReference>
<dbReference type="OrthoDB" id="273070at2759"/>
<evidence type="ECO:0000256" key="1">
    <source>
        <dbReference type="ARBA" id="ARBA00004496"/>
    </source>
</evidence>
<dbReference type="Proteomes" id="UP000588334">
    <property type="component" value="Unassembled WGS sequence"/>
</dbReference>
<dbReference type="AlphaFoldDB" id="A0A7K8WDY8"/>
<dbReference type="Pfam" id="PF06859">
    <property type="entry name" value="Bin3"/>
    <property type="match status" value="1"/>
</dbReference>
<reference evidence="13 14" key="1">
    <citation type="submission" date="2019-09" db="EMBL/GenBank/DDBJ databases">
        <title>Bird 10,000 Genomes (B10K) Project - Family phase.</title>
        <authorList>
            <person name="Zhang G."/>
        </authorList>
    </citation>
    <scope>NUCLEOTIDE SEQUENCE [LARGE SCALE GENOMIC DNA]</scope>
    <source>
        <strain evidence="13">B10K-DU-001-03</strain>
        <tissue evidence="13">Muscle</tissue>
    </source>
</reference>
<feature type="domain" description="Bin3-type SAM" evidence="12">
    <location>
        <begin position="24"/>
        <end position="244"/>
    </location>
</feature>
<dbReference type="PANTHER" id="PTHR12315:SF1">
    <property type="entry name" value="RNA 5'-MONOPHOSPHATE METHYLTRANSFERASE"/>
    <property type="match status" value="1"/>
</dbReference>
<dbReference type="SUPFAM" id="SSF53335">
    <property type="entry name" value="S-adenosyl-L-methionine-dependent methyltransferases"/>
    <property type="match status" value="1"/>
</dbReference>
<comment type="similarity">
    <text evidence="2 11">Belongs to the methyltransferase superfamily.</text>
</comment>
<dbReference type="InterPro" id="IPR029063">
    <property type="entry name" value="SAM-dependent_MTases_sf"/>
</dbReference>
<evidence type="ECO:0000256" key="9">
    <source>
        <dbReference type="ARBA" id="ARBA00045273"/>
    </source>
</evidence>
<organism evidence="13 14">
    <name type="scientific">Sclerurus mexicanus</name>
    <name type="common">tawny-throated leaftosser</name>
    <dbReference type="NCBI Taxonomy" id="265632"/>
    <lineage>
        <taxon>Eukaryota</taxon>
        <taxon>Metazoa</taxon>
        <taxon>Chordata</taxon>
        <taxon>Craniata</taxon>
        <taxon>Vertebrata</taxon>
        <taxon>Euteleostomi</taxon>
        <taxon>Archelosauria</taxon>
        <taxon>Archosauria</taxon>
        <taxon>Dinosauria</taxon>
        <taxon>Saurischia</taxon>
        <taxon>Theropoda</taxon>
        <taxon>Coelurosauria</taxon>
        <taxon>Aves</taxon>
        <taxon>Neognathae</taxon>
        <taxon>Neoaves</taxon>
        <taxon>Telluraves</taxon>
        <taxon>Australaves</taxon>
        <taxon>Passeriformes</taxon>
        <taxon>Furnariidae</taxon>
        <taxon>Sclerurus</taxon>
    </lineage>
</organism>
<evidence type="ECO:0000313" key="14">
    <source>
        <dbReference type="Proteomes" id="UP000588334"/>
    </source>
</evidence>
<evidence type="ECO:0000256" key="2">
    <source>
        <dbReference type="ARBA" id="ARBA00008361"/>
    </source>
</evidence>
<protein>
    <recommendedName>
        <fullName evidence="11">RNA methyltransferase</fullName>
        <ecNumber evidence="11">2.1.1.-</ecNumber>
    </recommendedName>
</protein>
<name>A0A7K8WDY8_9FURN</name>
<gene>
    <name evidence="13" type="primary">Bcdin3d</name>
    <name evidence="13" type="ORF">SCLMEX_R14891</name>
</gene>
<dbReference type="InterPro" id="IPR039772">
    <property type="entry name" value="Bin3-like"/>
</dbReference>
<dbReference type="InterPro" id="IPR010675">
    <property type="entry name" value="Bin3_C"/>
</dbReference>
<evidence type="ECO:0000256" key="8">
    <source>
        <dbReference type="ARBA" id="ARBA00044707"/>
    </source>
</evidence>
<dbReference type="EMBL" id="VWZF01003547">
    <property type="protein sequence ID" value="NXF76864.1"/>
    <property type="molecule type" value="Genomic_DNA"/>
</dbReference>
<sequence>PGAAPFGNFPQYGRFHPPELRLRRALVGLLRELCPGTGRALLGIDVGCNSGELSIAMFRHLLALPDPHSHSHSGRDPPEPPLDLHLLCCDIDPELILRARRSCPFPHSMTFIPLDIMDPGARDRALNSHLERFGRSAFDLGLCMSVTMWIHLRHGDRGLREFLGFLASRCAFLLLEPQPWKCYRAAARRLRKLGRRDWEHFRELGIRGDVAGRISGILTRECAMELVRSFGNTEWERSILLFRS</sequence>
<keyword evidence="5 11" id="KW-0808">Transferase</keyword>
<evidence type="ECO:0000256" key="7">
    <source>
        <dbReference type="ARBA" id="ARBA00044650"/>
    </source>
</evidence>
<dbReference type="FunFam" id="3.40.50.150:FF:000138">
    <property type="entry name" value="BCDIN3 domain containing RNA methyltransferase"/>
    <property type="match status" value="1"/>
</dbReference>
<proteinExistence type="inferred from homology"/>
<evidence type="ECO:0000256" key="5">
    <source>
        <dbReference type="ARBA" id="ARBA00022679"/>
    </source>
</evidence>
<keyword evidence="6 10" id="KW-0949">S-adenosyl-L-methionine</keyword>
<dbReference type="GO" id="GO:0032259">
    <property type="term" value="P:methylation"/>
    <property type="evidence" value="ECO:0007669"/>
    <property type="project" value="UniProtKB-KW"/>
</dbReference>
<dbReference type="EC" id="2.1.1.-" evidence="11"/>
<dbReference type="PROSITE" id="PS51515">
    <property type="entry name" value="BIN3_SAM"/>
    <property type="match status" value="1"/>
</dbReference>